<evidence type="ECO:0000256" key="1">
    <source>
        <dbReference type="ARBA" id="ARBA00023015"/>
    </source>
</evidence>
<dbReference type="InterPro" id="IPR009057">
    <property type="entry name" value="Homeodomain-like_sf"/>
</dbReference>
<dbReference type="InterPro" id="IPR020449">
    <property type="entry name" value="Tscrpt_reg_AraC-type_HTH"/>
</dbReference>
<evidence type="ECO:0000256" key="3">
    <source>
        <dbReference type="ARBA" id="ARBA00023163"/>
    </source>
</evidence>
<feature type="compositionally biased region" description="Gly residues" evidence="4">
    <location>
        <begin position="355"/>
        <end position="367"/>
    </location>
</feature>
<proteinExistence type="predicted"/>
<evidence type="ECO:0000313" key="7">
    <source>
        <dbReference type="Proteomes" id="UP001596067"/>
    </source>
</evidence>
<gene>
    <name evidence="6" type="ORF">ACFP0N_39685</name>
</gene>
<dbReference type="Pfam" id="PF14525">
    <property type="entry name" value="AraC_binding_2"/>
    <property type="match status" value="1"/>
</dbReference>
<dbReference type="Proteomes" id="UP001596067">
    <property type="component" value="Unassembled WGS sequence"/>
</dbReference>
<evidence type="ECO:0000259" key="5">
    <source>
        <dbReference type="PROSITE" id="PS01124"/>
    </source>
</evidence>
<dbReference type="InterPro" id="IPR018060">
    <property type="entry name" value="HTH_AraC"/>
</dbReference>
<dbReference type="PANTHER" id="PTHR46796:SF6">
    <property type="entry name" value="ARAC SUBFAMILY"/>
    <property type="match status" value="1"/>
</dbReference>
<sequence length="367" mass="39468">MGWSGASAAVVPPADRFEWFRAAVSSDLMPVALSSEHTSDFRAEITNLELGTVRLSTFAFSPVVSRRTPAHVRRGDPEQYQLAWITSGAFHVAQLGREALVTGDLMLTDTSRPMENTALAEIGQARAAVLQIPRSVLPLRSDRVDGLLARRLPAHTGTGAILTGFLETLLRHGPGCRPEELARMGAVALDLAGACLAQQLGTPDEVPAEARAQAMMQRITTYIEHNLGDPELTPQTIADRHGISLRTLYGLFRDRPDSVAATIRRARLERCRAELECPHLGGLPVQTIATRWGFASSTAFSRAFRDAYGLSPTEHRANARHDAGLRDGPEGFHRRANTRVSSGPGAATVPRQRDGGVGATPPGGDGP</sequence>
<dbReference type="InterPro" id="IPR035418">
    <property type="entry name" value="AraC-bd_2"/>
</dbReference>
<dbReference type="SUPFAM" id="SSF46689">
    <property type="entry name" value="Homeodomain-like"/>
    <property type="match status" value="1"/>
</dbReference>
<feature type="compositionally biased region" description="Basic and acidic residues" evidence="4">
    <location>
        <begin position="315"/>
        <end position="333"/>
    </location>
</feature>
<dbReference type="RefSeq" id="WP_313767587.1">
    <property type="nucleotide sequence ID" value="NZ_JBHSOD010000126.1"/>
</dbReference>
<reference evidence="7" key="1">
    <citation type="journal article" date="2019" name="Int. J. Syst. Evol. Microbiol.">
        <title>The Global Catalogue of Microorganisms (GCM) 10K type strain sequencing project: providing services to taxonomists for standard genome sequencing and annotation.</title>
        <authorList>
            <consortium name="The Broad Institute Genomics Platform"/>
            <consortium name="The Broad Institute Genome Sequencing Center for Infectious Disease"/>
            <person name="Wu L."/>
            <person name="Ma J."/>
        </authorList>
    </citation>
    <scope>NUCLEOTIDE SEQUENCE [LARGE SCALE GENOMIC DNA]</scope>
    <source>
        <strain evidence="7">CGMCC 4.1469</strain>
    </source>
</reference>
<feature type="region of interest" description="Disordered" evidence="4">
    <location>
        <begin position="315"/>
        <end position="367"/>
    </location>
</feature>
<evidence type="ECO:0000256" key="4">
    <source>
        <dbReference type="SAM" id="MobiDB-lite"/>
    </source>
</evidence>
<keyword evidence="3" id="KW-0804">Transcription</keyword>
<keyword evidence="2" id="KW-0238">DNA-binding</keyword>
<evidence type="ECO:0000256" key="2">
    <source>
        <dbReference type="ARBA" id="ARBA00023125"/>
    </source>
</evidence>
<comment type="caution">
    <text evidence="6">The sequence shown here is derived from an EMBL/GenBank/DDBJ whole genome shotgun (WGS) entry which is preliminary data.</text>
</comment>
<dbReference type="Pfam" id="PF12833">
    <property type="entry name" value="HTH_18"/>
    <property type="match status" value="1"/>
</dbReference>
<keyword evidence="7" id="KW-1185">Reference proteome</keyword>
<dbReference type="PANTHER" id="PTHR46796">
    <property type="entry name" value="HTH-TYPE TRANSCRIPTIONAL ACTIVATOR RHAS-RELATED"/>
    <property type="match status" value="1"/>
</dbReference>
<dbReference type="SMART" id="SM00342">
    <property type="entry name" value="HTH_ARAC"/>
    <property type="match status" value="1"/>
</dbReference>
<accession>A0ABW1F9J7</accession>
<organism evidence="6 7">
    <name type="scientific">Kitasatospora aburaviensis</name>
    <dbReference type="NCBI Taxonomy" id="67265"/>
    <lineage>
        <taxon>Bacteria</taxon>
        <taxon>Bacillati</taxon>
        <taxon>Actinomycetota</taxon>
        <taxon>Actinomycetes</taxon>
        <taxon>Kitasatosporales</taxon>
        <taxon>Streptomycetaceae</taxon>
        <taxon>Kitasatospora</taxon>
    </lineage>
</organism>
<protein>
    <submittedName>
        <fullName evidence="6">Helix-turn-helix domain-containing protein</fullName>
    </submittedName>
</protein>
<name>A0ABW1F9J7_9ACTN</name>
<dbReference type="EMBL" id="JBHSOD010000126">
    <property type="protein sequence ID" value="MFC5891092.1"/>
    <property type="molecule type" value="Genomic_DNA"/>
</dbReference>
<dbReference type="PRINTS" id="PR00032">
    <property type="entry name" value="HTHARAC"/>
</dbReference>
<dbReference type="InterPro" id="IPR050204">
    <property type="entry name" value="AraC_XylS_family_regulators"/>
</dbReference>
<evidence type="ECO:0000313" key="6">
    <source>
        <dbReference type="EMBL" id="MFC5891092.1"/>
    </source>
</evidence>
<dbReference type="PROSITE" id="PS01124">
    <property type="entry name" value="HTH_ARAC_FAMILY_2"/>
    <property type="match status" value="1"/>
</dbReference>
<dbReference type="Gene3D" id="1.10.10.60">
    <property type="entry name" value="Homeodomain-like"/>
    <property type="match status" value="1"/>
</dbReference>
<keyword evidence="1" id="KW-0805">Transcription regulation</keyword>
<feature type="domain" description="HTH araC/xylS-type" evidence="5">
    <location>
        <begin position="217"/>
        <end position="318"/>
    </location>
</feature>